<keyword evidence="3" id="KW-1185">Reference proteome</keyword>
<comment type="caution">
    <text evidence="2">The sequence shown here is derived from an EMBL/GenBank/DDBJ whole genome shotgun (WGS) entry which is preliminary data.</text>
</comment>
<feature type="chain" id="PRO_5046201652" evidence="1">
    <location>
        <begin position="27"/>
        <end position="512"/>
    </location>
</feature>
<evidence type="ECO:0000313" key="2">
    <source>
        <dbReference type="EMBL" id="MFC1572650.1"/>
    </source>
</evidence>
<proteinExistence type="predicted"/>
<protein>
    <submittedName>
        <fullName evidence="2">FG-GAP repeat domain-containing protein</fullName>
    </submittedName>
</protein>
<name>A0ABV6YJZ9_UNCEI</name>
<dbReference type="Proteomes" id="UP001593833">
    <property type="component" value="Unassembled WGS sequence"/>
</dbReference>
<evidence type="ECO:0000256" key="1">
    <source>
        <dbReference type="SAM" id="SignalP"/>
    </source>
</evidence>
<dbReference type="SUPFAM" id="SSF69318">
    <property type="entry name" value="Integrin alpha N-terminal domain"/>
    <property type="match status" value="1"/>
</dbReference>
<dbReference type="InterPro" id="IPR028994">
    <property type="entry name" value="Integrin_alpha_N"/>
</dbReference>
<dbReference type="EMBL" id="JBHPKH010000027">
    <property type="protein sequence ID" value="MFC1572650.1"/>
    <property type="molecule type" value="Genomic_DNA"/>
</dbReference>
<dbReference type="Gene3D" id="2.130.10.130">
    <property type="entry name" value="Integrin alpha, N-terminal"/>
    <property type="match status" value="1"/>
</dbReference>
<gene>
    <name evidence="2" type="ORF">ACFL6M_03520</name>
</gene>
<sequence>MRTQAARLMICWFITMSGSFMSDAVAVEGRDFALEQVAEIYPNFYRAMTFGDTDHDGKGEVIVLASEAGEFGFRIQEEQGDNIYLDECSGPFLIPYATGDLDGDGRGEIIGQTGMYIQIYESPDDTSHPSILVWTSPPLNNIVGYTTVGDTDRDGRMEIIHSVNGFSGWSRLIIFENTGDNTYTQVYETNVGDGDFNGEKVVADLDNDGRIEIAMGGGLGVVYVYESDADDSWNLVWTHADGPLDGFAVEGGRDTNGNGIPEFFVAGMQDTQWITEVFEATGDNQFALVGLLRQDDGYSGLPSNVLADLDGIPPDEYVMRGAYHFWIYRHQSGVPGWSMIQEFDDPGVGTHFDMYARDVNGNGRDEIFWGIEGEIDSDLRTLVLEHPIDPASVEDTGIGVASGIAPTPGFLLSPNPFHGETRIRWSDEALGGDARRSTSAAQSAPAQFPEVEAVSIVVFDATGRAIESTQKQLWPESGVGWRPESLAPGTYWVRLRSVPVEVPDRVIRVVVR</sequence>
<evidence type="ECO:0000313" key="3">
    <source>
        <dbReference type="Proteomes" id="UP001593833"/>
    </source>
</evidence>
<reference evidence="2 3" key="1">
    <citation type="submission" date="2024-09" db="EMBL/GenBank/DDBJ databases">
        <authorList>
            <person name="D'Angelo T."/>
        </authorList>
    </citation>
    <scope>NUCLEOTIDE SEQUENCE [LARGE SCALE GENOMIC DNA]</scope>
    <source>
        <strain evidence="2">SAG AM-320-E07</strain>
    </source>
</reference>
<organism evidence="2 3">
    <name type="scientific">Eiseniibacteriota bacterium</name>
    <dbReference type="NCBI Taxonomy" id="2212470"/>
    <lineage>
        <taxon>Bacteria</taxon>
        <taxon>Candidatus Eiseniibacteriota</taxon>
    </lineage>
</organism>
<accession>A0ABV6YJZ9</accession>
<feature type="signal peptide" evidence="1">
    <location>
        <begin position="1"/>
        <end position="26"/>
    </location>
</feature>
<keyword evidence="1" id="KW-0732">Signal</keyword>